<feature type="region of interest" description="Disordered" evidence="1">
    <location>
        <begin position="49"/>
        <end position="208"/>
    </location>
</feature>
<feature type="compositionally biased region" description="Low complexity" evidence="1">
    <location>
        <begin position="83"/>
        <end position="142"/>
    </location>
</feature>
<dbReference type="EMBL" id="MUJZ01054529">
    <property type="protein sequence ID" value="OTF72805.1"/>
    <property type="molecule type" value="Genomic_DNA"/>
</dbReference>
<dbReference type="OrthoDB" id="6517036at2759"/>
<feature type="compositionally biased region" description="Polar residues" evidence="1">
    <location>
        <begin position="196"/>
        <end position="207"/>
    </location>
</feature>
<evidence type="ECO:0000256" key="1">
    <source>
        <dbReference type="SAM" id="MobiDB-lite"/>
    </source>
</evidence>
<evidence type="ECO:0000313" key="3">
    <source>
        <dbReference type="Proteomes" id="UP000194236"/>
    </source>
</evidence>
<dbReference type="AlphaFoldDB" id="A0A1Y3B0D1"/>
<sequence length="297" mass="31076">MATHPLPSSTTFGANVDTQQQSSSSTSTSPSSLNVNNSIISETNGLSYTNLDLTNNATTSPSSSSTIQSTTSTTNQYIPPVPNHSSYHSSRSNHSQQYQQQSTTTSTVPGSKNSPSSSPTSSSHMSNLYPSSSTPTQQSSSYKDYGNGTGAIGGSGTPTPIANDSLLQQTSTNSPVNNHNNGGNTSPSITGIAAGHSNSNQPNSNDSIVGMIGYSPSASYFDTLGRSTSLRNGPLMSNATHLQNGSLNTYGLMDPIVSGNTSSSPWTIDMATTPTAVPQYKWMQVKRNIPKPGKQFF</sequence>
<feature type="region of interest" description="Disordered" evidence="1">
    <location>
        <begin position="1"/>
        <end position="37"/>
    </location>
</feature>
<name>A0A1Y3B0D1_EURMA</name>
<organism evidence="2 3">
    <name type="scientific">Euroglyphus maynei</name>
    <name type="common">Mayne's house dust mite</name>
    <dbReference type="NCBI Taxonomy" id="6958"/>
    <lineage>
        <taxon>Eukaryota</taxon>
        <taxon>Metazoa</taxon>
        <taxon>Ecdysozoa</taxon>
        <taxon>Arthropoda</taxon>
        <taxon>Chelicerata</taxon>
        <taxon>Arachnida</taxon>
        <taxon>Acari</taxon>
        <taxon>Acariformes</taxon>
        <taxon>Sarcoptiformes</taxon>
        <taxon>Astigmata</taxon>
        <taxon>Psoroptidia</taxon>
        <taxon>Analgoidea</taxon>
        <taxon>Pyroglyphidae</taxon>
        <taxon>Pyroglyphinae</taxon>
        <taxon>Euroglyphus</taxon>
    </lineage>
</organism>
<comment type="caution">
    <text evidence="2">The sequence shown here is derived from an EMBL/GenBank/DDBJ whole genome shotgun (WGS) entry which is preliminary data.</text>
</comment>
<gene>
    <name evidence="2" type="ORF">BLA29_001924</name>
</gene>
<feature type="compositionally biased region" description="Low complexity" evidence="1">
    <location>
        <begin position="170"/>
        <end position="188"/>
    </location>
</feature>
<accession>A0A1Y3B0D1</accession>
<proteinExistence type="predicted"/>
<feature type="compositionally biased region" description="Low complexity" evidence="1">
    <location>
        <begin position="18"/>
        <end position="32"/>
    </location>
</feature>
<feature type="compositionally biased region" description="Polar residues" evidence="1">
    <location>
        <begin position="1"/>
        <end position="17"/>
    </location>
</feature>
<keyword evidence="3" id="KW-1185">Reference proteome</keyword>
<protein>
    <submittedName>
        <fullName evidence="2">Uncharacterized protein</fullName>
    </submittedName>
</protein>
<feature type="compositionally biased region" description="Polar residues" evidence="1">
    <location>
        <begin position="160"/>
        <end position="169"/>
    </location>
</feature>
<feature type="compositionally biased region" description="Low complexity" evidence="1">
    <location>
        <begin position="58"/>
        <end position="74"/>
    </location>
</feature>
<dbReference type="Proteomes" id="UP000194236">
    <property type="component" value="Unassembled WGS sequence"/>
</dbReference>
<evidence type="ECO:0000313" key="2">
    <source>
        <dbReference type="EMBL" id="OTF72805.1"/>
    </source>
</evidence>
<reference evidence="2 3" key="1">
    <citation type="submission" date="2017-03" db="EMBL/GenBank/DDBJ databases">
        <title>Genome Survey of Euroglyphus maynei.</title>
        <authorList>
            <person name="Arlian L.G."/>
            <person name="Morgan M.S."/>
            <person name="Rider S.D."/>
        </authorList>
    </citation>
    <scope>NUCLEOTIDE SEQUENCE [LARGE SCALE GENOMIC DNA]</scope>
    <source>
        <strain evidence="2">Arlian Lab</strain>
        <tissue evidence="2">Whole body</tissue>
    </source>
</reference>
<feature type="compositionally biased region" description="Gly residues" evidence="1">
    <location>
        <begin position="147"/>
        <end position="156"/>
    </location>
</feature>